<organism evidence="1 2">
    <name type="scientific">Vibrio rotiferianus</name>
    <dbReference type="NCBI Taxonomy" id="190895"/>
    <lineage>
        <taxon>Bacteria</taxon>
        <taxon>Pseudomonadati</taxon>
        <taxon>Pseudomonadota</taxon>
        <taxon>Gammaproteobacteria</taxon>
        <taxon>Vibrionales</taxon>
        <taxon>Vibrionaceae</taxon>
        <taxon>Vibrio</taxon>
    </lineage>
</organism>
<dbReference type="AlphaFoldDB" id="A0A510IDP2"/>
<evidence type="ECO:0000313" key="1">
    <source>
        <dbReference type="EMBL" id="BBL91833.1"/>
    </source>
</evidence>
<accession>A0A510IDP2</accession>
<name>A0A510IDP2_9VIBR</name>
<dbReference type="RefSeq" id="WP_138941798.1">
    <property type="nucleotide sequence ID" value="NZ_AP019799.1"/>
</dbReference>
<protein>
    <submittedName>
        <fullName evidence="1">Uncharacterized protein</fullName>
    </submittedName>
</protein>
<sequence length="130" mass="13772">MSVADLGMPNTIGGGKLVKHLSLIGLKHSVNSTQWTKVAELTGLSFIKRIWFGAGGGKSAKCRLTIDGQVFEKELSYAGSFIGWDITNYGEGDLPPLLVKNSLIVELACVTATSASVTIEGSLVALEDME</sequence>
<proteinExistence type="predicted"/>
<gene>
    <name evidence="1" type="ORF">VroAM7_44860</name>
</gene>
<reference evidence="2" key="1">
    <citation type="submission" date="2019-07" db="EMBL/GenBank/DDBJ databases">
        <title>Complete Genome Sequences of Vibrion rotiferianus strain AM7.</title>
        <authorList>
            <person name="Miyazaki K."/>
            <person name="Wiseschart A."/>
            <person name="Pootanakit K."/>
            <person name="Ishimori K."/>
            <person name="Kitahara K."/>
        </authorList>
    </citation>
    <scope>NUCLEOTIDE SEQUENCE [LARGE SCALE GENOMIC DNA]</scope>
    <source>
        <strain evidence="2">AM7</strain>
    </source>
</reference>
<dbReference type="Proteomes" id="UP000315115">
    <property type="component" value="Chromosome 2"/>
</dbReference>
<dbReference type="EMBL" id="AP019799">
    <property type="protein sequence ID" value="BBL91833.1"/>
    <property type="molecule type" value="Genomic_DNA"/>
</dbReference>
<evidence type="ECO:0000313" key="2">
    <source>
        <dbReference type="Proteomes" id="UP000315115"/>
    </source>
</evidence>